<feature type="compositionally biased region" description="Low complexity" evidence="1">
    <location>
        <begin position="527"/>
        <end position="541"/>
    </location>
</feature>
<feature type="compositionally biased region" description="Pro residues" evidence="1">
    <location>
        <begin position="700"/>
        <end position="709"/>
    </location>
</feature>
<feature type="compositionally biased region" description="Polar residues" evidence="1">
    <location>
        <begin position="430"/>
        <end position="449"/>
    </location>
</feature>
<name>A0A8H4QCY7_9HYPO</name>
<dbReference type="OrthoDB" id="5341904at2759"/>
<feature type="compositionally biased region" description="Low complexity" evidence="1">
    <location>
        <begin position="450"/>
        <end position="484"/>
    </location>
</feature>
<evidence type="ECO:0000256" key="1">
    <source>
        <dbReference type="SAM" id="MobiDB-lite"/>
    </source>
</evidence>
<feature type="region of interest" description="Disordered" evidence="1">
    <location>
        <begin position="1"/>
        <end position="33"/>
    </location>
</feature>
<feature type="compositionally biased region" description="Basic and acidic residues" evidence="1">
    <location>
        <begin position="678"/>
        <end position="693"/>
    </location>
</feature>
<reference evidence="2 3" key="1">
    <citation type="journal article" date="2020" name="G3 (Bethesda)">
        <title>Genetic Underpinnings of Host Manipulation by Ophiocordyceps as Revealed by Comparative Transcriptomics.</title>
        <authorList>
            <person name="Will I."/>
            <person name="Das B."/>
            <person name="Trinh T."/>
            <person name="Brachmann A."/>
            <person name="Ohm R.A."/>
            <person name="de Bekker C."/>
        </authorList>
    </citation>
    <scope>NUCLEOTIDE SEQUENCE [LARGE SCALE GENOMIC DNA]</scope>
    <source>
        <strain evidence="2 3">EC05</strain>
    </source>
</reference>
<evidence type="ECO:0000313" key="3">
    <source>
        <dbReference type="Proteomes" id="UP000562929"/>
    </source>
</evidence>
<feature type="region of interest" description="Disordered" evidence="1">
    <location>
        <begin position="137"/>
        <end position="161"/>
    </location>
</feature>
<protein>
    <submittedName>
        <fullName evidence="2">Uncharacterized protein</fullName>
    </submittedName>
</protein>
<feature type="compositionally biased region" description="Polar residues" evidence="1">
    <location>
        <begin position="199"/>
        <end position="222"/>
    </location>
</feature>
<comment type="caution">
    <text evidence="2">The sequence shown here is derived from an EMBL/GenBank/DDBJ whole genome shotgun (WGS) entry which is preliminary data.</text>
</comment>
<keyword evidence="3" id="KW-1185">Reference proteome</keyword>
<feature type="region of interest" description="Disordered" evidence="1">
    <location>
        <begin position="645"/>
        <end position="765"/>
    </location>
</feature>
<proteinExistence type="predicted"/>
<feature type="compositionally biased region" description="Basic and acidic residues" evidence="1">
    <location>
        <begin position="509"/>
        <end position="522"/>
    </location>
</feature>
<organism evidence="2 3">
    <name type="scientific">Ophiocordyceps camponoti-floridani</name>
    <dbReference type="NCBI Taxonomy" id="2030778"/>
    <lineage>
        <taxon>Eukaryota</taxon>
        <taxon>Fungi</taxon>
        <taxon>Dikarya</taxon>
        <taxon>Ascomycota</taxon>
        <taxon>Pezizomycotina</taxon>
        <taxon>Sordariomycetes</taxon>
        <taxon>Hypocreomycetidae</taxon>
        <taxon>Hypocreales</taxon>
        <taxon>Ophiocordycipitaceae</taxon>
        <taxon>Ophiocordyceps</taxon>
    </lineage>
</organism>
<gene>
    <name evidence="2" type="ORF">GQ602_000867</name>
</gene>
<feature type="region of interest" description="Disordered" evidence="1">
    <location>
        <begin position="420"/>
        <end position="599"/>
    </location>
</feature>
<feature type="compositionally biased region" description="Polar residues" evidence="1">
    <location>
        <begin position="549"/>
        <end position="569"/>
    </location>
</feature>
<dbReference type="AlphaFoldDB" id="A0A8H4QCY7"/>
<sequence length="896" mass="97543">MGNQFSLEEPAKAPQRLSKSRAPSHQYGLPTNLPPPPDFASCYDVDTRYRHCYLAASRPLLHIDLPSPTKDAAWDSGLSSPLGTATVASPPWQPVETFACAQLDQAQRPQLLDRADSIKSCLKRRLSRANSLICQTGSGPPSLARSHSVHSNGHPISDLHHHPARVMDSHRQSLPSSLLLRRRQNSCPPMQMMTLPASEPNSSFQMPDVDSQPSSTHGSPARSSFIPVRQRSLYLTPGVATRAVRDCQPVQAEPPITEARCSYDSDCRFDFDQPVPSLACLENEHRPVTPCEANYRQLGGIEFGTLRITNGSPISSPAAESDDEVLRRLAQIPNDSTPTDCLVADESSCTSAQASSLSIEPSGSLSSSTDHAEHGSDSGKPLPSPPASLATDRQSSPGVGMGLSEKRPAEVELTFLEVLDVRDDPDAKPLSSNDTSPSSAVTQTDSAARSDSGFASASTSSRNSSQRTVSKSDSGFSSTFSIPSTRSDCVIPAPNSRDVSSLPLPPHPPPKDIDMVMEEPGRPARWRSSQSTRSAISSMSREVLRRFSGRSTKSSRSLPPDYGQTTSPDGTCWPSGASPVVPFQAEQEDLSPTSDRRLDKQGRLLRLLSGGRKQSTAEVYLPCYSTPDDAPAVPVNLREKLHTRIGHMPTVPKKDSFRLNRNPRPLQTILSVESLPIEQEKAVEGSSSDEARGEGQPPRELTPPPPPPKSIRFGPRVSASLSPKMLIRRKPVGSGIKSPVKRSKTLVKRCKTAGKPPKSPLARSPVLVAEAAANPPAYQKEEHTLWNRASLPGMAESLKTRPLPPVPPRLQLGTVKTSRDLLPSQAVLTMSDAQDERWETLDRHRWIPPQRKRPQSVGGQAQLRQLGKYHDDEGHPKYRVLHSYNSPAYKNVRIWG</sequence>
<feature type="compositionally biased region" description="Basic residues" evidence="1">
    <location>
        <begin position="739"/>
        <end position="752"/>
    </location>
</feature>
<dbReference type="EMBL" id="JAACLJ010000001">
    <property type="protein sequence ID" value="KAF4595254.1"/>
    <property type="molecule type" value="Genomic_DNA"/>
</dbReference>
<evidence type="ECO:0000313" key="2">
    <source>
        <dbReference type="EMBL" id="KAF4595254.1"/>
    </source>
</evidence>
<accession>A0A8H4QCY7</accession>
<feature type="region of interest" description="Disordered" evidence="1">
    <location>
        <begin position="352"/>
        <end position="408"/>
    </location>
</feature>
<feature type="region of interest" description="Disordered" evidence="1">
    <location>
        <begin position="189"/>
        <end position="223"/>
    </location>
</feature>
<feature type="compositionally biased region" description="Low complexity" evidence="1">
    <location>
        <begin position="352"/>
        <end position="368"/>
    </location>
</feature>
<dbReference type="Proteomes" id="UP000562929">
    <property type="component" value="Unassembled WGS sequence"/>
</dbReference>